<reference evidence="1 2" key="1">
    <citation type="submission" date="2020-08" db="EMBL/GenBank/DDBJ databases">
        <title>Genomic Encyclopedia of Type Strains, Phase IV (KMG-IV): sequencing the most valuable type-strain genomes for metagenomic binning, comparative biology and taxonomic classification.</title>
        <authorList>
            <person name="Goeker M."/>
        </authorList>
    </citation>
    <scope>NUCLEOTIDE SEQUENCE [LARGE SCALE GENOMIC DNA]</scope>
    <source>
        <strain evidence="1 2">DSM 28760</strain>
    </source>
</reference>
<dbReference type="Proteomes" id="UP000537592">
    <property type="component" value="Unassembled WGS sequence"/>
</dbReference>
<accession>A0A7W6EGZ9</accession>
<dbReference type="Gene3D" id="2.40.50.870">
    <property type="entry name" value="Protein of unknown function (DUF3299)"/>
    <property type="match status" value="1"/>
</dbReference>
<organism evidence="1 2">
    <name type="scientific">Pseudochelatococcus contaminans</name>
    <dbReference type="NCBI Taxonomy" id="1538103"/>
    <lineage>
        <taxon>Bacteria</taxon>
        <taxon>Pseudomonadati</taxon>
        <taxon>Pseudomonadota</taxon>
        <taxon>Alphaproteobacteria</taxon>
        <taxon>Hyphomicrobiales</taxon>
        <taxon>Chelatococcaceae</taxon>
        <taxon>Pseudochelatococcus</taxon>
    </lineage>
</organism>
<protein>
    <recommendedName>
        <fullName evidence="3">DUF3299 domain-containing protein</fullName>
    </recommendedName>
</protein>
<sequence>MTRDVRKNGVAADAMRDLNRRSFMTFACAAGLTSIGVLPAFAATPSLGFDELYGKISVLGLEFSPRVKELKGNTISMRGFMAPPLKAEAKFFVLSSTPMSICPFCSSDADWPDDIVVVYLKSAQTFVQYNAPIDVTGTLEVGSWTDPETGFVSLLRITGARFSKS</sequence>
<comment type="caution">
    <text evidence="1">The sequence shown here is derived from an EMBL/GenBank/DDBJ whole genome shotgun (WGS) entry which is preliminary data.</text>
</comment>
<dbReference type="EMBL" id="JACICC010000003">
    <property type="protein sequence ID" value="MBB3809377.1"/>
    <property type="molecule type" value="Genomic_DNA"/>
</dbReference>
<dbReference type="InterPro" id="IPR006311">
    <property type="entry name" value="TAT_signal"/>
</dbReference>
<dbReference type="AlphaFoldDB" id="A0A7W6EGZ9"/>
<evidence type="ECO:0008006" key="3">
    <source>
        <dbReference type="Google" id="ProtNLM"/>
    </source>
</evidence>
<proteinExistence type="predicted"/>
<gene>
    <name evidence="1" type="ORF">FHS81_001459</name>
</gene>
<dbReference type="RefSeq" id="WP_428982440.1">
    <property type="nucleotide sequence ID" value="NZ_JACICC010000003.1"/>
</dbReference>
<dbReference type="PROSITE" id="PS51318">
    <property type="entry name" value="TAT"/>
    <property type="match status" value="1"/>
</dbReference>
<evidence type="ECO:0000313" key="1">
    <source>
        <dbReference type="EMBL" id="MBB3809377.1"/>
    </source>
</evidence>
<evidence type="ECO:0000313" key="2">
    <source>
        <dbReference type="Proteomes" id="UP000537592"/>
    </source>
</evidence>
<name>A0A7W6EGZ9_9HYPH</name>
<keyword evidence="2" id="KW-1185">Reference proteome</keyword>